<dbReference type="EMBL" id="BONZ01000062">
    <property type="protein sequence ID" value="GIH18123.1"/>
    <property type="molecule type" value="Genomic_DNA"/>
</dbReference>
<accession>A0A8J3QWF8</accession>
<evidence type="ECO:0000256" key="7">
    <source>
        <dbReference type="SAM" id="MobiDB-lite"/>
    </source>
</evidence>
<evidence type="ECO:0000313" key="12">
    <source>
        <dbReference type="Proteomes" id="UP000642748"/>
    </source>
</evidence>
<dbReference type="InterPro" id="IPR036938">
    <property type="entry name" value="PAP2/HPO_sf"/>
</dbReference>
<dbReference type="Gene3D" id="1.20.144.10">
    <property type="entry name" value="Phosphatidic acid phosphatase type 2/haloperoxidase"/>
    <property type="match status" value="1"/>
</dbReference>
<sequence>MSQLLSALADWPPALIYILAAAIVGSETATILGLVAPGEITLLIVGFLCYRGTLHLAIALPVLIGGAALGDSLGYLEGRRVGPRLRTTRLGMRVGDQRWAKADALLLRHSGRAVLMARFIAFARTLVPRLAGMSGMRYGVFLPWNVIGVIGIAGGTMIVGYLAGRSYATATELFGQATSALLALVVVIVAIVLIGRYLGRHPDPMADLGKRLATWTPLRFVDRAYRAGFGWLTERIGVGGAVAVNVLGGAIALLGVGYGLTWAVDRLVRHSGLLLADPFITRWVSARRTHAAVHVATETLLTLRGTFLVLLVGVLAIALNWRSRVWRVDLVGVLGSFGAFVPLVIITVAADWERAPQATPQPGFFPNQTAVVAASVGMLAWLLSRRFGWRVAVPAWTAAAGVVFVVGAARVYVGWSWPSEVVASTLLGGLWLLVFVVAWHTRDRVRASSAGAPGASGPSGSTPVEVNR</sequence>
<dbReference type="Pfam" id="PF01569">
    <property type="entry name" value="PAP2"/>
    <property type="match status" value="1"/>
</dbReference>
<evidence type="ECO:0000259" key="9">
    <source>
        <dbReference type="Pfam" id="PF01569"/>
    </source>
</evidence>
<feature type="compositionally biased region" description="Low complexity" evidence="7">
    <location>
        <begin position="448"/>
        <end position="461"/>
    </location>
</feature>
<dbReference type="InterPro" id="IPR000326">
    <property type="entry name" value="PAP2/HPO"/>
</dbReference>
<keyword evidence="3" id="KW-1003">Cell membrane</keyword>
<dbReference type="PANTHER" id="PTHR30353:SF0">
    <property type="entry name" value="TRANSMEMBRANE PROTEIN"/>
    <property type="match status" value="1"/>
</dbReference>
<keyword evidence="4 8" id="KW-0812">Transmembrane</keyword>
<evidence type="ECO:0000256" key="3">
    <source>
        <dbReference type="ARBA" id="ARBA00022475"/>
    </source>
</evidence>
<feature type="transmembrane region" description="Helical" evidence="8">
    <location>
        <begin position="236"/>
        <end position="260"/>
    </location>
</feature>
<evidence type="ECO:0000256" key="2">
    <source>
        <dbReference type="ARBA" id="ARBA00010792"/>
    </source>
</evidence>
<feature type="domain" description="Phosphatidic acid phosphatase type 2/haloperoxidase" evidence="9">
    <location>
        <begin position="362"/>
        <end position="442"/>
    </location>
</feature>
<protein>
    <recommendedName>
        <fullName evidence="13">Undecaprenyl-diphosphatase</fullName>
    </recommendedName>
</protein>
<reference evidence="11" key="1">
    <citation type="submission" date="2021-01" db="EMBL/GenBank/DDBJ databases">
        <title>Whole genome shotgun sequence of Rugosimonospora africana NBRC 104875.</title>
        <authorList>
            <person name="Komaki H."/>
            <person name="Tamura T."/>
        </authorList>
    </citation>
    <scope>NUCLEOTIDE SEQUENCE</scope>
    <source>
        <strain evidence="11">NBRC 104875</strain>
    </source>
</reference>
<evidence type="ECO:0000259" key="10">
    <source>
        <dbReference type="Pfam" id="PF09335"/>
    </source>
</evidence>
<evidence type="ECO:0000256" key="6">
    <source>
        <dbReference type="ARBA" id="ARBA00023136"/>
    </source>
</evidence>
<feature type="region of interest" description="Disordered" evidence="7">
    <location>
        <begin position="448"/>
        <end position="468"/>
    </location>
</feature>
<feature type="transmembrane region" description="Helical" evidence="8">
    <location>
        <begin position="364"/>
        <end position="383"/>
    </location>
</feature>
<feature type="transmembrane region" description="Helical" evidence="8">
    <location>
        <begin position="421"/>
        <end position="439"/>
    </location>
</feature>
<evidence type="ECO:0000256" key="8">
    <source>
        <dbReference type="SAM" id="Phobius"/>
    </source>
</evidence>
<feature type="transmembrane region" description="Helical" evidence="8">
    <location>
        <begin position="14"/>
        <end position="36"/>
    </location>
</feature>
<dbReference type="Pfam" id="PF09335">
    <property type="entry name" value="VTT_dom"/>
    <property type="match status" value="1"/>
</dbReference>
<dbReference type="Proteomes" id="UP000642748">
    <property type="component" value="Unassembled WGS sequence"/>
</dbReference>
<keyword evidence="6 8" id="KW-0472">Membrane</keyword>
<feature type="transmembrane region" description="Helical" evidence="8">
    <location>
        <begin position="331"/>
        <end position="352"/>
    </location>
</feature>
<comment type="similarity">
    <text evidence="2">Belongs to the DedA family.</text>
</comment>
<dbReference type="RefSeq" id="WP_203921653.1">
    <property type="nucleotide sequence ID" value="NZ_BONZ01000062.1"/>
</dbReference>
<feature type="transmembrane region" description="Helical" evidence="8">
    <location>
        <begin position="395"/>
        <end position="415"/>
    </location>
</feature>
<gene>
    <name evidence="11" type="ORF">Raf01_62950</name>
</gene>
<evidence type="ECO:0000256" key="1">
    <source>
        <dbReference type="ARBA" id="ARBA00004651"/>
    </source>
</evidence>
<comment type="caution">
    <text evidence="11">The sequence shown here is derived from an EMBL/GenBank/DDBJ whole genome shotgun (WGS) entry which is preliminary data.</text>
</comment>
<dbReference type="AlphaFoldDB" id="A0A8J3QWF8"/>
<feature type="transmembrane region" description="Helical" evidence="8">
    <location>
        <begin position="139"/>
        <end position="162"/>
    </location>
</feature>
<dbReference type="GO" id="GO:0005886">
    <property type="term" value="C:plasma membrane"/>
    <property type="evidence" value="ECO:0007669"/>
    <property type="project" value="UniProtKB-SubCell"/>
</dbReference>
<feature type="transmembrane region" description="Helical" evidence="8">
    <location>
        <begin position="301"/>
        <end position="319"/>
    </location>
</feature>
<dbReference type="SUPFAM" id="SSF48317">
    <property type="entry name" value="Acid phosphatase/Vanadium-dependent haloperoxidase"/>
    <property type="match status" value="1"/>
</dbReference>
<keyword evidence="5 8" id="KW-1133">Transmembrane helix</keyword>
<dbReference type="PANTHER" id="PTHR30353">
    <property type="entry name" value="INNER MEMBRANE PROTEIN DEDA-RELATED"/>
    <property type="match status" value="1"/>
</dbReference>
<feature type="domain" description="VTT" evidence="10">
    <location>
        <begin position="37"/>
        <end position="160"/>
    </location>
</feature>
<feature type="transmembrane region" description="Helical" evidence="8">
    <location>
        <begin position="48"/>
        <end position="69"/>
    </location>
</feature>
<dbReference type="InterPro" id="IPR032816">
    <property type="entry name" value="VTT_dom"/>
</dbReference>
<organism evidence="11 12">
    <name type="scientific">Rugosimonospora africana</name>
    <dbReference type="NCBI Taxonomy" id="556532"/>
    <lineage>
        <taxon>Bacteria</taxon>
        <taxon>Bacillati</taxon>
        <taxon>Actinomycetota</taxon>
        <taxon>Actinomycetes</taxon>
        <taxon>Micromonosporales</taxon>
        <taxon>Micromonosporaceae</taxon>
        <taxon>Rugosimonospora</taxon>
    </lineage>
</organism>
<name>A0A8J3QWF8_9ACTN</name>
<evidence type="ECO:0000256" key="4">
    <source>
        <dbReference type="ARBA" id="ARBA00022692"/>
    </source>
</evidence>
<dbReference type="InterPro" id="IPR032818">
    <property type="entry name" value="DedA-like"/>
</dbReference>
<feature type="transmembrane region" description="Helical" evidence="8">
    <location>
        <begin position="174"/>
        <end position="195"/>
    </location>
</feature>
<evidence type="ECO:0000313" key="11">
    <source>
        <dbReference type="EMBL" id="GIH18123.1"/>
    </source>
</evidence>
<evidence type="ECO:0008006" key="13">
    <source>
        <dbReference type="Google" id="ProtNLM"/>
    </source>
</evidence>
<evidence type="ECO:0000256" key="5">
    <source>
        <dbReference type="ARBA" id="ARBA00022989"/>
    </source>
</evidence>
<keyword evidence="12" id="KW-1185">Reference proteome</keyword>
<proteinExistence type="inferred from homology"/>
<comment type="subcellular location">
    <subcellularLocation>
        <location evidence="1">Cell membrane</location>
        <topology evidence="1">Multi-pass membrane protein</topology>
    </subcellularLocation>
</comment>